<comment type="subcellular location">
    <subcellularLocation>
        <location evidence="1">Nucleus</location>
    </subcellularLocation>
</comment>
<feature type="region of interest" description="Disordered" evidence="7">
    <location>
        <begin position="244"/>
        <end position="277"/>
    </location>
</feature>
<evidence type="ECO:0000256" key="2">
    <source>
        <dbReference type="ARBA" id="ARBA00022723"/>
    </source>
</evidence>
<evidence type="ECO:0000313" key="10">
    <source>
        <dbReference type="Proteomes" id="UP001174677"/>
    </source>
</evidence>
<dbReference type="Gene3D" id="3.30.160.60">
    <property type="entry name" value="Classic Zinc Finger"/>
    <property type="match status" value="1"/>
</dbReference>
<feature type="compositionally biased region" description="Polar residues" evidence="7">
    <location>
        <begin position="247"/>
        <end position="267"/>
    </location>
</feature>
<evidence type="ECO:0000256" key="4">
    <source>
        <dbReference type="ARBA" id="ARBA00022833"/>
    </source>
</evidence>
<evidence type="ECO:0000256" key="1">
    <source>
        <dbReference type="ARBA" id="ARBA00004123"/>
    </source>
</evidence>
<protein>
    <recommendedName>
        <fullName evidence="8">C2H2-type domain-containing protein</fullName>
    </recommendedName>
</protein>
<name>A0ABQ9LK80_HEVBR</name>
<dbReference type="EMBL" id="JARPOI010000011">
    <property type="protein sequence ID" value="KAJ9167943.1"/>
    <property type="molecule type" value="Genomic_DNA"/>
</dbReference>
<dbReference type="Proteomes" id="UP001174677">
    <property type="component" value="Chromosome 11"/>
</dbReference>
<dbReference type="InterPro" id="IPR036236">
    <property type="entry name" value="Znf_C2H2_sf"/>
</dbReference>
<dbReference type="PROSITE" id="PS50157">
    <property type="entry name" value="ZINC_FINGER_C2H2_2"/>
    <property type="match status" value="1"/>
</dbReference>
<evidence type="ECO:0000256" key="3">
    <source>
        <dbReference type="ARBA" id="ARBA00022771"/>
    </source>
</evidence>
<sequence>MESQWKEPSAFESSTIVSPIGVPPFSVTPLHNSNQNGQKLFEQGDEELQDTLRLDLNLTLSGSNISNHGLGINPELNLIDCFNMDSSKTSSESTPGAANNARQRVFSCNYCRRKFLNSQALGGHQNGHKKERTLARRSGQGMIRKTPWRPYLHHQYYHSTSTMAPFPLSGAYGNSLGIHHMHSMISSIGIHMNGHGSCLSTPSIEQQPAAAIGNLPLENYRATATPSSFVKVGKFSLKRSIMDSPAEYSTSDNPPVGCSDNSKTNNPDGRPKLDLSL</sequence>
<comment type="caution">
    <text evidence="9">The sequence shown here is derived from an EMBL/GenBank/DDBJ whole genome shotgun (WGS) entry which is preliminary data.</text>
</comment>
<keyword evidence="4" id="KW-0862">Zinc</keyword>
<organism evidence="9 10">
    <name type="scientific">Hevea brasiliensis</name>
    <name type="common">Para rubber tree</name>
    <name type="synonym">Siphonia brasiliensis</name>
    <dbReference type="NCBI Taxonomy" id="3981"/>
    <lineage>
        <taxon>Eukaryota</taxon>
        <taxon>Viridiplantae</taxon>
        <taxon>Streptophyta</taxon>
        <taxon>Embryophyta</taxon>
        <taxon>Tracheophyta</taxon>
        <taxon>Spermatophyta</taxon>
        <taxon>Magnoliopsida</taxon>
        <taxon>eudicotyledons</taxon>
        <taxon>Gunneridae</taxon>
        <taxon>Pentapetalae</taxon>
        <taxon>rosids</taxon>
        <taxon>fabids</taxon>
        <taxon>Malpighiales</taxon>
        <taxon>Euphorbiaceae</taxon>
        <taxon>Crotonoideae</taxon>
        <taxon>Micrandreae</taxon>
        <taxon>Hevea</taxon>
    </lineage>
</organism>
<feature type="domain" description="C2H2-type" evidence="8">
    <location>
        <begin position="106"/>
        <end position="133"/>
    </location>
</feature>
<keyword evidence="5" id="KW-0539">Nucleus</keyword>
<evidence type="ECO:0000256" key="7">
    <source>
        <dbReference type="SAM" id="MobiDB-lite"/>
    </source>
</evidence>
<dbReference type="InterPro" id="IPR044246">
    <property type="entry name" value="ZFP3-like"/>
</dbReference>
<accession>A0ABQ9LK80</accession>
<proteinExistence type="predicted"/>
<keyword evidence="2" id="KW-0479">Metal-binding</keyword>
<evidence type="ECO:0000313" key="9">
    <source>
        <dbReference type="EMBL" id="KAJ9167943.1"/>
    </source>
</evidence>
<keyword evidence="3 6" id="KW-0863">Zinc-finger</keyword>
<dbReference type="PANTHER" id="PTHR47287:SF17">
    <property type="entry name" value="C2H2 AND C2HC ZINC FINGERS SUPERFAMILY PROTEIN"/>
    <property type="match status" value="1"/>
</dbReference>
<dbReference type="PANTHER" id="PTHR47287">
    <property type="entry name" value="C2H2 AND C2HC ZINC FINGERS SUPERFAMILY PROTEIN"/>
    <property type="match status" value="1"/>
</dbReference>
<dbReference type="PROSITE" id="PS00028">
    <property type="entry name" value="ZINC_FINGER_C2H2_1"/>
    <property type="match status" value="1"/>
</dbReference>
<keyword evidence="10" id="KW-1185">Reference proteome</keyword>
<reference evidence="9" key="1">
    <citation type="journal article" date="2023" name="Plant Biotechnol. J.">
        <title>Chromosome-level wild Hevea brasiliensis genome provides new tools for genomic-assisted breeding and valuable loci to elevate rubber yield.</title>
        <authorList>
            <person name="Cheng H."/>
            <person name="Song X."/>
            <person name="Hu Y."/>
            <person name="Wu T."/>
            <person name="Yang Q."/>
            <person name="An Z."/>
            <person name="Feng S."/>
            <person name="Deng Z."/>
            <person name="Wu W."/>
            <person name="Zeng X."/>
            <person name="Tu M."/>
            <person name="Wang X."/>
            <person name="Huang H."/>
        </authorList>
    </citation>
    <scope>NUCLEOTIDE SEQUENCE</scope>
    <source>
        <strain evidence="9">MT/VB/25A 57/8</strain>
    </source>
</reference>
<evidence type="ECO:0000259" key="8">
    <source>
        <dbReference type="PROSITE" id="PS50157"/>
    </source>
</evidence>
<evidence type="ECO:0000256" key="5">
    <source>
        <dbReference type="ARBA" id="ARBA00023242"/>
    </source>
</evidence>
<gene>
    <name evidence="9" type="ORF">P3X46_019530</name>
</gene>
<evidence type="ECO:0000256" key="6">
    <source>
        <dbReference type="PROSITE-ProRule" id="PRU00042"/>
    </source>
</evidence>
<dbReference type="SUPFAM" id="SSF57667">
    <property type="entry name" value="beta-beta-alpha zinc fingers"/>
    <property type="match status" value="1"/>
</dbReference>
<dbReference type="InterPro" id="IPR013087">
    <property type="entry name" value="Znf_C2H2_type"/>
</dbReference>